<evidence type="ECO:0000256" key="1">
    <source>
        <dbReference type="ARBA" id="ARBA00009990"/>
    </source>
</evidence>
<dbReference type="Proteomes" id="UP000199058">
    <property type="component" value="Unassembled WGS sequence"/>
</dbReference>
<dbReference type="PANTHER" id="PTHR36918:SF1">
    <property type="entry name" value="PROTEIN-EXPORT PROTEIN SECB"/>
    <property type="match status" value="1"/>
</dbReference>
<protein>
    <recommendedName>
        <fullName evidence="5">Protein-export protein SecB</fullName>
    </recommendedName>
</protein>
<comment type="similarity">
    <text evidence="1 5">Belongs to the SecB family.</text>
</comment>
<evidence type="ECO:0000256" key="4">
    <source>
        <dbReference type="ARBA" id="ARBA00023010"/>
    </source>
</evidence>
<dbReference type="PRINTS" id="PR01594">
    <property type="entry name" value="SECBCHAPRONE"/>
</dbReference>
<keyword evidence="7" id="KW-1185">Reference proteome</keyword>
<organism evidence="6 7">
    <name type="scientific">Marinospirillum celere</name>
    <dbReference type="NCBI Taxonomy" id="1122252"/>
    <lineage>
        <taxon>Bacteria</taxon>
        <taxon>Pseudomonadati</taxon>
        <taxon>Pseudomonadota</taxon>
        <taxon>Gammaproteobacteria</taxon>
        <taxon>Oceanospirillales</taxon>
        <taxon>Oceanospirillaceae</taxon>
        <taxon>Marinospirillum</taxon>
    </lineage>
</organism>
<dbReference type="Gene3D" id="3.10.420.10">
    <property type="entry name" value="SecB-like"/>
    <property type="match status" value="1"/>
</dbReference>
<keyword evidence="5" id="KW-0143">Chaperone</keyword>
<dbReference type="GO" id="GO:0005737">
    <property type="term" value="C:cytoplasm"/>
    <property type="evidence" value="ECO:0007669"/>
    <property type="project" value="UniProtKB-SubCell"/>
</dbReference>
<dbReference type="EMBL" id="FOLH01000004">
    <property type="protein sequence ID" value="SFC32471.1"/>
    <property type="molecule type" value="Genomic_DNA"/>
</dbReference>
<proteinExistence type="inferred from homology"/>
<dbReference type="NCBIfam" id="TIGR00809">
    <property type="entry name" value="secB"/>
    <property type="match status" value="1"/>
</dbReference>
<comment type="subcellular location">
    <subcellularLocation>
        <location evidence="5">Cytoplasm</location>
    </subcellularLocation>
</comment>
<gene>
    <name evidence="5" type="primary">secB</name>
    <name evidence="6" type="ORF">SAMN05660443_2268</name>
</gene>
<dbReference type="NCBIfam" id="NF004393">
    <property type="entry name" value="PRK05751.1-4"/>
    <property type="match status" value="1"/>
</dbReference>
<keyword evidence="2 5" id="KW-0813">Transport</keyword>
<keyword evidence="5" id="KW-0963">Cytoplasm</keyword>
<reference evidence="6 7" key="1">
    <citation type="submission" date="2016-10" db="EMBL/GenBank/DDBJ databases">
        <authorList>
            <person name="de Groot N.N."/>
        </authorList>
    </citation>
    <scope>NUCLEOTIDE SEQUENCE [LARGE SCALE GENOMIC DNA]</scope>
    <source>
        <strain evidence="6 7">DSM 18438</strain>
    </source>
</reference>
<evidence type="ECO:0000256" key="2">
    <source>
        <dbReference type="ARBA" id="ARBA00022448"/>
    </source>
</evidence>
<dbReference type="RefSeq" id="WP_091963573.1">
    <property type="nucleotide sequence ID" value="NZ_FOLH01000004.1"/>
</dbReference>
<evidence type="ECO:0000313" key="7">
    <source>
        <dbReference type="Proteomes" id="UP000199058"/>
    </source>
</evidence>
<dbReference type="SUPFAM" id="SSF54611">
    <property type="entry name" value="SecB-like"/>
    <property type="match status" value="1"/>
</dbReference>
<comment type="function">
    <text evidence="5">One of the proteins required for the normal export of preproteins out of the cell cytoplasm. It is a molecular chaperone that binds to a subset of precursor proteins, maintaining them in a translocation-competent state. It also specifically binds to its receptor SecA.</text>
</comment>
<dbReference type="GO" id="GO:0015031">
    <property type="term" value="P:protein transport"/>
    <property type="evidence" value="ECO:0007669"/>
    <property type="project" value="UniProtKB-UniRule"/>
</dbReference>
<evidence type="ECO:0000256" key="5">
    <source>
        <dbReference type="HAMAP-Rule" id="MF_00821"/>
    </source>
</evidence>
<dbReference type="PANTHER" id="PTHR36918">
    <property type="match status" value="1"/>
</dbReference>
<sequence length="152" mass="16891">MSEAPKPEFALQRIYLSDVSFEAPNSPEVFMGNEKPQVDVKLDSKNRKVNDELYEVTVKITAQVTFGEKTAFLAEVQQSGAFRVVGIEGDNLDHTLGAFCPNILFPYAREAVDGLVVKGGFPPLMIAPVNFEAIYAERKQRQAQQAEQPTQQ</sequence>
<dbReference type="InterPro" id="IPR003708">
    <property type="entry name" value="SecB"/>
</dbReference>
<dbReference type="Pfam" id="PF02556">
    <property type="entry name" value="SecB"/>
    <property type="match status" value="1"/>
</dbReference>
<dbReference type="STRING" id="1122252.SAMN05660443_2268"/>
<dbReference type="InterPro" id="IPR035958">
    <property type="entry name" value="SecB-like_sf"/>
</dbReference>
<dbReference type="GO" id="GO:0051082">
    <property type="term" value="F:unfolded protein binding"/>
    <property type="evidence" value="ECO:0007669"/>
    <property type="project" value="InterPro"/>
</dbReference>
<dbReference type="AlphaFoldDB" id="A0A1I1I8U6"/>
<name>A0A1I1I8U6_9GAMM</name>
<comment type="subunit">
    <text evidence="5">Homotetramer, a dimer of dimers. One homotetramer interacts with 1 SecA dimer.</text>
</comment>
<dbReference type="GO" id="GO:0051262">
    <property type="term" value="P:protein tetramerization"/>
    <property type="evidence" value="ECO:0007669"/>
    <property type="project" value="InterPro"/>
</dbReference>
<accession>A0A1I1I8U6</accession>
<keyword evidence="3 5" id="KW-0653">Protein transport</keyword>
<evidence type="ECO:0000256" key="3">
    <source>
        <dbReference type="ARBA" id="ARBA00022927"/>
    </source>
</evidence>
<dbReference type="OrthoDB" id="9795145at2"/>
<dbReference type="GO" id="GO:0006457">
    <property type="term" value="P:protein folding"/>
    <property type="evidence" value="ECO:0007669"/>
    <property type="project" value="UniProtKB-UniRule"/>
</dbReference>
<evidence type="ECO:0000313" key="6">
    <source>
        <dbReference type="EMBL" id="SFC32471.1"/>
    </source>
</evidence>
<keyword evidence="4 5" id="KW-0811">Translocation</keyword>
<dbReference type="HAMAP" id="MF_00821">
    <property type="entry name" value="SecB"/>
    <property type="match status" value="1"/>
</dbReference>